<comment type="caution">
    <text evidence="2">The sequence shown here is derived from an EMBL/GenBank/DDBJ whole genome shotgun (WGS) entry which is preliminary data.</text>
</comment>
<dbReference type="PANTHER" id="PTHR12652">
    <property type="entry name" value="PEROXISOMAL BIOGENESIS FACTOR 11"/>
    <property type="match status" value="1"/>
</dbReference>
<feature type="compositionally biased region" description="Polar residues" evidence="1">
    <location>
        <begin position="36"/>
        <end position="49"/>
    </location>
</feature>
<dbReference type="PANTHER" id="PTHR12652:SF25">
    <property type="entry name" value="MICROBODY (PEROXISOME) PROLIFERATION PROTEIN PEROXIN 11C (EUROFUNG)"/>
    <property type="match status" value="1"/>
</dbReference>
<evidence type="ECO:0000313" key="3">
    <source>
        <dbReference type="Proteomes" id="UP001175353"/>
    </source>
</evidence>
<dbReference type="Proteomes" id="UP001175353">
    <property type="component" value="Unassembled WGS sequence"/>
</dbReference>
<sequence>MYGTIIRKLGTSEELQAVVSPHMQAEQFRDGIVTSQSDQRLQTPNSSITRPRGGCANSYSSTSSSMASITYQRLHTLLHRTAIRTDDFLTHLNRVLASSAGVEAILCTLCYTLLFVHSRLIRILEKRYERLALAFVTKASSPFTGVASIAPPRTRLSELCAGTKALADLIDDFRFFTRLWGLIAIYGCARENYLSPPGDAVLKTLVWAQVGVSGVFQVLENGAYLAGKGVLRGEKWVARGPRWMVLSNRFWHVHVLVEGLRLLRVRQLRFNEEFGARDAAAVSSSEGSEVKIQSEALRKKWYGDFYVNAGWLPLTLHWSFEDESVVPLGDTWIGLFGMVPGLVALKEVWQQTGE</sequence>
<name>A0AAN6QUM6_9PEZI</name>
<organism evidence="2 3">
    <name type="scientific">Friedmanniomyces endolithicus</name>
    <dbReference type="NCBI Taxonomy" id="329885"/>
    <lineage>
        <taxon>Eukaryota</taxon>
        <taxon>Fungi</taxon>
        <taxon>Dikarya</taxon>
        <taxon>Ascomycota</taxon>
        <taxon>Pezizomycotina</taxon>
        <taxon>Dothideomycetes</taxon>
        <taxon>Dothideomycetidae</taxon>
        <taxon>Mycosphaerellales</taxon>
        <taxon>Teratosphaeriaceae</taxon>
        <taxon>Friedmanniomyces</taxon>
    </lineage>
</organism>
<evidence type="ECO:0008006" key="4">
    <source>
        <dbReference type="Google" id="ProtNLM"/>
    </source>
</evidence>
<protein>
    <recommendedName>
        <fullName evidence="4">Peroxin 11C</fullName>
    </recommendedName>
</protein>
<evidence type="ECO:0000313" key="2">
    <source>
        <dbReference type="EMBL" id="KAK0992172.1"/>
    </source>
</evidence>
<keyword evidence="3" id="KW-1185">Reference proteome</keyword>
<evidence type="ECO:0000256" key="1">
    <source>
        <dbReference type="SAM" id="MobiDB-lite"/>
    </source>
</evidence>
<dbReference type="AlphaFoldDB" id="A0AAN6QUM6"/>
<gene>
    <name evidence="2" type="ORF">LTR91_008424</name>
</gene>
<accession>A0AAN6QUM6</accession>
<dbReference type="EMBL" id="JAUJLE010000064">
    <property type="protein sequence ID" value="KAK0992172.1"/>
    <property type="molecule type" value="Genomic_DNA"/>
</dbReference>
<feature type="region of interest" description="Disordered" evidence="1">
    <location>
        <begin position="36"/>
        <end position="62"/>
    </location>
</feature>
<reference evidence="2" key="1">
    <citation type="submission" date="2023-06" db="EMBL/GenBank/DDBJ databases">
        <title>Black Yeasts Isolated from many extreme environments.</title>
        <authorList>
            <person name="Coleine C."/>
            <person name="Stajich J.E."/>
            <person name="Selbmann L."/>
        </authorList>
    </citation>
    <scope>NUCLEOTIDE SEQUENCE</scope>
    <source>
        <strain evidence="2">CCFEE 5200</strain>
    </source>
</reference>
<proteinExistence type="predicted"/>